<gene>
    <name evidence="8" type="ORF">CHLNCDRAFT_19045</name>
</gene>
<organism evidence="9">
    <name type="scientific">Chlorella variabilis</name>
    <name type="common">Green alga</name>
    <dbReference type="NCBI Taxonomy" id="554065"/>
    <lineage>
        <taxon>Eukaryota</taxon>
        <taxon>Viridiplantae</taxon>
        <taxon>Chlorophyta</taxon>
        <taxon>core chlorophytes</taxon>
        <taxon>Trebouxiophyceae</taxon>
        <taxon>Chlorellales</taxon>
        <taxon>Chlorellaceae</taxon>
        <taxon>Chlorella clade</taxon>
        <taxon>Chlorella</taxon>
    </lineage>
</organism>
<dbReference type="PROSITE" id="PS00674">
    <property type="entry name" value="AAA"/>
    <property type="match status" value="1"/>
</dbReference>
<dbReference type="Gene3D" id="3.40.50.300">
    <property type="entry name" value="P-loop containing nucleotide triphosphate hydrolases"/>
    <property type="match status" value="1"/>
</dbReference>
<keyword evidence="5" id="KW-0496">Mitochondrion</keyword>
<dbReference type="GO" id="GO:0005524">
    <property type="term" value="F:ATP binding"/>
    <property type="evidence" value="ECO:0007669"/>
    <property type="project" value="UniProtKB-KW"/>
</dbReference>
<evidence type="ECO:0000256" key="5">
    <source>
        <dbReference type="ARBA" id="ARBA00023128"/>
    </source>
</evidence>
<comment type="subcellular location">
    <subcellularLocation>
        <location evidence="1">Mitochondrion outer membrane</location>
        <topology evidence="1">Single-pass membrane protein</topology>
    </subcellularLocation>
</comment>
<accession>E1Z5C9</accession>
<keyword evidence="4 6" id="KW-0067">ATP-binding</keyword>
<dbReference type="PANTHER" id="PTHR45644">
    <property type="entry name" value="AAA ATPASE, PUTATIVE (AFU_ORTHOLOGUE AFUA_2G12920)-RELATED-RELATED"/>
    <property type="match status" value="1"/>
</dbReference>
<dbReference type="STRING" id="554065.E1Z5C9"/>
<dbReference type="OMA" id="KYMRAAH"/>
<dbReference type="InParanoid" id="E1Z5C9"/>
<dbReference type="InterPro" id="IPR041569">
    <property type="entry name" value="AAA_lid_3"/>
</dbReference>
<evidence type="ECO:0000259" key="7">
    <source>
        <dbReference type="SMART" id="SM00382"/>
    </source>
</evidence>
<evidence type="ECO:0000256" key="3">
    <source>
        <dbReference type="ARBA" id="ARBA00022787"/>
    </source>
</evidence>
<comment type="similarity">
    <text evidence="6">Belongs to the AAA ATPase family.</text>
</comment>
<dbReference type="GO" id="GO:0016887">
    <property type="term" value="F:ATP hydrolysis activity"/>
    <property type="evidence" value="ECO:0007669"/>
    <property type="project" value="InterPro"/>
</dbReference>
<dbReference type="Gene3D" id="1.10.8.60">
    <property type="match status" value="1"/>
</dbReference>
<dbReference type="EMBL" id="GL433836">
    <property type="protein sequence ID" value="EFN59505.1"/>
    <property type="molecule type" value="Genomic_DNA"/>
</dbReference>
<dbReference type="OrthoDB" id="10254455at2759"/>
<dbReference type="KEGG" id="cvr:CHLNCDRAFT_19045"/>
<reference evidence="8 9" key="1">
    <citation type="journal article" date="2010" name="Plant Cell">
        <title>The Chlorella variabilis NC64A genome reveals adaptation to photosymbiosis, coevolution with viruses, and cryptic sex.</title>
        <authorList>
            <person name="Blanc G."/>
            <person name="Duncan G."/>
            <person name="Agarkova I."/>
            <person name="Borodovsky M."/>
            <person name="Gurnon J."/>
            <person name="Kuo A."/>
            <person name="Lindquist E."/>
            <person name="Lucas S."/>
            <person name="Pangilinan J."/>
            <person name="Polle J."/>
            <person name="Salamov A."/>
            <person name="Terry A."/>
            <person name="Yamada T."/>
            <person name="Dunigan D.D."/>
            <person name="Grigoriev I.V."/>
            <person name="Claverie J.M."/>
            <person name="Van Etten J.L."/>
        </authorList>
    </citation>
    <scope>NUCLEOTIDE SEQUENCE [LARGE SCALE GENOMIC DNA]</scope>
    <source>
        <strain evidence="8 9">NC64A</strain>
    </source>
</reference>
<dbReference type="InterPro" id="IPR003959">
    <property type="entry name" value="ATPase_AAA_core"/>
</dbReference>
<feature type="domain" description="AAA+ ATPase" evidence="7">
    <location>
        <begin position="98"/>
        <end position="256"/>
    </location>
</feature>
<dbReference type="SUPFAM" id="SSF52540">
    <property type="entry name" value="P-loop containing nucleoside triphosphate hydrolases"/>
    <property type="match status" value="1"/>
</dbReference>
<proteinExistence type="inferred from homology"/>
<dbReference type="GeneID" id="17358826"/>
<dbReference type="eggNOG" id="KOG0737">
    <property type="taxonomic scope" value="Eukaryota"/>
</dbReference>
<dbReference type="Pfam" id="PF00004">
    <property type="entry name" value="AAA"/>
    <property type="match status" value="1"/>
</dbReference>
<dbReference type="GO" id="GO:0005741">
    <property type="term" value="C:mitochondrial outer membrane"/>
    <property type="evidence" value="ECO:0007669"/>
    <property type="project" value="UniProtKB-SubCell"/>
</dbReference>
<keyword evidence="3" id="KW-0472">Membrane</keyword>
<dbReference type="InterPro" id="IPR003593">
    <property type="entry name" value="AAA+_ATPase"/>
</dbReference>
<dbReference type="PANTHER" id="PTHR45644:SF3">
    <property type="entry name" value="FI08533P-RELATED"/>
    <property type="match status" value="1"/>
</dbReference>
<evidence type="ECO:0000256" key="4">
    <source>
        <dbReference type="ARBA" id="ARBA00022840"/>
    </source>
</evidence>
<dbReference type="InterPro" id="IPR051701">
    <property type="entry name" value="Mito_OM_Translocase_MSP1"/>
</dbReference>
<evidence type="ECO:0000313" key="9">
    <source>
        <dbReference type="Proteomes" id="UP000008141"/>
    </source>
</evidence>
<protein>
    <recommendedName>
        <fullName evidence="7">AAA+ ATPase domain-containing protein</fullName>
    </recommendedName>
</protein>
<evidence type="ECO:0000256" key="1">
    <source>
        <dbReference type="ARBA" id="ARBA00004572"/>
    </source>
</evidence>
<sequence length="328" mass="36096">MLGSWLILRWALNQMDPNKNAKAMAKLRKKELAKRLGRPVNLDGQYEDVVAQAVINPAAIDVTLEDVGGLDHIIEDVTRNVITPMRHPEHFRSNLLRQKRGVLLYGPPGTGKTMLAKALARECNACFILLKSSTILSKWYGDSNKLVAAVWSLASKLQPCILFIDEVDSLLGQRSHQEHEATTAIKTEFMQARALGGLHPAGLGRAGRALSLPLWEGFETTGRSNILVLGATNKKDRLDDAVLRRFSLQYEVKLPNVTQREAILRLTLQRHAREIGPENIEPQLLPLGAADGGSGLAWLAERTDGFSGSDLVQLCSQAAAVPIQEHIE</sequence>
<evidence type="ECO:0000313" key="8">
    <source>
        <dbReference type="EMBL" id="EFN59505.1"/>
    </source>
</evidence>
<evidence type="ECO:0000256" key="2">
    <source>
        <dbReference type="ARBA" id="ARBA00022741"/>
    </source>
</evidence>
<dbReference type="InterPro" id="IPR027417">
    <property type="entry name" value="P-loop_NTPase"/>
</dbReference>
<keyword evidence="2 6" id="KW-0547">Nucleotide-binding</keyword>
<dbReference type="RefSeq" id="XP_005851607.1">
    <property type="nucleotide sequence ID" value="XM_005851545.1"/>
</dbReference>
<dbReference type="Proteomes" id="UP000008141">
    <property type="component" value="Unassembled WGS sequence"/>
</dbReference>
<dbReference type="SMART" id="SM00382">
    <property type="entry name" value="AAA"/>
    <property type="match status" value="1"/>
</dbReference>
<keyword evidence="9" id="KW-1185">Reference proteome</keyword>
<evidence type="ECO:0000256" key="6">
    <source>
        <dbReference type="RuleBase" id="RU003651"/>
    </source>
</evidence>
<dbReference type="InterPro" id="IPR003960">
    <property type="entry name" value="ATPase_AAA_CS"/>
</dbReference>
<name>E1Z5C9_CHLVA</name>
<dbReference type="Pfam" id="PF17862">
    <property type="entry name" value="AAA_lid_3"/>
    <property type="match status" value="1"/>
</dbReference>
<dbReference type="AlphaFoldDB" id="E1Z5C9"/>
<keyword evidence="3" id="KW-1000">Mitochondrion outer membrane</keyword>